<dbReference type="Pfam" id="PF00392">
    <property type="entry name" value="GntR"/>
    <property type="match status" value="1"/>
</dbReference>
<accession>A0A1J6HIY7</accession>
<dbReference type="InterPro" id="IPR008920">
    <property type="entry name" value="TF_FadR/GntR_C"/>
</dbReference>
<gene>
    <name evidence="5" type="ORF">BLA27_14330</name>
</gene>
<dbReference type="PANTHER" id="PTHR43537:SF45">
    <property type="entry name" value="GNTR FAMILY REGULATORY PROTEIN"/>
    <property type="match status" value="1"/>
</dbReference>
<evidence type="ECO:0000313" key="5">
    <source>
        <dbReference type="EMBL" id="OIS92860.1"/>
    </source>
</evidence>
<keyword evidence="2" id="KW-0238">DNA-binding</keyword>
<dbReference type="RefSeq" id="WP_071632328.1">
    <property type="nucleotide sequence ID" value="NZ_JBCAUP010000005.1"/>
</dbReference>
<dbReference type="InterPro" id="IPR011711">
    <property type="entry name" value="GntR_C"/>
</dbReference>
<reference evidence="5 6" key="1">
    <citation type="submission" date="2016-10" db="EMBL/GenBank/DDBJ databases">
        <title>The Draft Genome Sequence of the Potato Rhizosphere Bacteria Ochrobactrum sp. IPA7.2.</title>
        <authorList>
            <person name="Gogoleva N.E."/>
            <person name="Khlopko Y.A."/>
            <person name="Burygin G.L."/>
            <person name="Plotnikov A.O."/>
        </authorList>
    </citation>
    <scope>NUCLEOTIDE SEQUENCE [LARGE SCALE GENOMIC DNA]</scope>
    <source>
        <strain evidence="5 6">IPA7.2</strain>
    </source>
</reference>
<dbReference type="InterPro" id="IPR036390">
    <property type="entry name" value="WH_DNA-bd_sf"/>
</dbReference>
<name>A0A1J6HIY7_9HYPH</name>
<evidence type="ECO:0000259" key="4">
    <source>
        <dbReference type="PROSITE" id="PS50949"/>
    </source>
</evidence>
<evidence type="ECO:0000256" key="1">
    <source>
        <dbReference type="ARBA" id="ARBA00023015"/>
    </source>
</evidence>
<evidence type="ECO:0000256" key="3">
    <source>
        <dbReference type="ARBA" id="ARBA00023163"/>
    </source>
</evidence>
<sequence length="223" mass="25030">MDTNLREQVLQRVRAEIIAGESSPGTMYSVPTLASALGVSSTPVREALLELARTGLLVPVKNRGFRVKERSLQELRDLFNMRELLELHAARLVAERPQKDISSLTVLADQIRQAYEADDVKSYLESDRAFHRDLIDAAGNRLLTETVMGLRDTMRLYGIRSQAGRDRQKDSIAEHYEIIALVKAGESGQLEALMRRHIRAWEPIFVEALTQPNGVLPRAAASR</sequence>
<organism evidence="5 6">
    <name type="scientific">Brucella cytisi</name>
    <dbReference type="NCBI Taxonomy" id="407152"/>
    <lineage>
        <taxon>Bacteria</taxon>
        <taxon>Pseudomonadati</taxon>
        <taxon>Pseudomonadota</taxon>
        <taxon>Alphaproteobacteria</taxon>
        <taxon>Hyphomicrobiales</taxon>
        <taxon>Brucellaceae</taxon>
        <taxon>Brucella/Ochrobactrum group</taxon>
        <taxon>Brucella</taxon>
    </lineage>
</organism>
<dbReference type="Gene3D" id="1.20.120.530">
    <property type="entry name" value="GntR ligand-binding domain-like"/>
    <property type="match status" value="1"/>
</dbReference>
<protein>
    <submittedName>
        <fullName evidence="5">GntR family transcriptional regulator</fullName>
    </submittedName>
</protein>
<dbReference type="SMART" id="SM00895">
    <property type="entry name" value="FCD"/>
    <property type="match status" value="1"/>
</dbReference>
<dbReference type="InterPro" id="IPR000524">
    <property type="entry name" value="Tscrpt_reg_HTH_GntR"/>
</dbReference>
<dbReference type="SMART" id="SM00345">
    <property type="entry name" value="HTH_GNTR"/>
    <property type="match status" value="1"/>
</dbReference>
<keyword evidence="6" id="KW-1185">Reference proteome</keyword>
<dbReference type="Proteomes" id="UP000182985">
    <property type="component" value="Unassembled WGS sequence"/>
</dbReference>
<proteinExistence type="predicted"/>
<dbReference type="InterPro" id="IPR036388">
    <property type="entry name" value="WH-like_DNA-bd_sf"/>
</dbReference>
<evidence type="ECO:0000256" key="2">
    <source>
        <dbReference type="ARBA" id="ARBA00023125"/>
    </source>
</evidence>
<keyword evidence="3" id="KW-0804">Transcription</keyword>
<feature type="domain" description="HTH gntR-type" evidence="4">
    <location>
        <begin position="3"/>
        <end position="70"/>
    </location>
</feature>
<dbReference type="OrthoDB" id="8638122at2"/>
<dbReference type="SUPFAM" id="SSF46785">
    <property type="entry name" value="Winged helix' DNA-binding domain"/>
    <property type="match status" value="1"/>
</dbReference>
<dbReference type="Gene3D" id="1.10.10.10">
    <property type="entry name" value="Winged helix-like DNA-binding domain superfamily/Winged helix DNA-binding domain"/>
    <property type="match status" value="1"/>
</dbReference>
<evidence type="ECO:0000313" key="6">
    <source>
        <dbReference type="Proteomes" id="UP000182985"/>
    </source>
</evidence>
<dbReference type="SUPFAM" id="SSF48008">
    <property type="entry name" value="GntR ligand-binding domain-like"/>
    <property type="match status" value="1"/>
</dbReference>
<dbReference type="GO" id="GO:0003700">
    <property type="term" value="F:DNA-binding transcription factor activity"/>
    <property type="evidence" value="ECO:0007669"/>
    <property type="project" value="InterPro"/>
</dbReference>
<keyword evidence="1" id="KW-0805">Transcription regulation</keyword>
<dbReference type="PANTHER" id="PTHR43537">
    <property type="entry name" value="TRANSCRIPTIONAL REGULATOR, GNTR FAMILY"/>
    <property type="match status" value="1"/>
</dbReference>
<dbReference type="AlphaFoldDB" id="A0A1J6HIY7"/>
<comment type="caution">
    <text evidence="5">The sequence shown here is derived from an EMBL/GenBank/DDBJ whole genome shotgun (WGS) entry which is preliminary data.</text>
</comment>
<dbReference type="EMBL" id="MOEC01000013">
    <property type="protein sequence ID" value="OIS92860.1"/>
    <property type="molecule type" value="Genomic_DNA"/>
</dbReference>
<dbReference type="GO" id="GO:0003677">
    <property type="term" value="F:DNA binding"/>
    <property type="evidence" value="ECO:0007669"/>
    <property type="project" value="UniProtKB-KW"/>
</dbReference>
<dbReference type="PROSITE" id="PS50949">
    <property type="entry name" value="HTH_GNTR"/>
    <property type="match status" value="1"/>
</dbReference>
<dbReference type="Pfam" id="PF07729">
    <property type="entry name" value="FCD"/>
    <property type="match status" value="1"/>
</dbReference>